<sequence>MKVVLTIVSIVILGCASKKLPASFKICDHFGPNVDVCLKEAIASALVQLKNGLPEVDAPSLSPLHISNITVHKFGNELSFLNVNIDNIWEMTITYLSSNLTRESFWMSFNMSGDHIGATMDYSMKGKLLFFTVNGGGKGELTMKNVVVQANLKGGVAEGGKHYKLDTFNIKLYPRLVTYNMENIVPGQKEISDQINDVLNETWTALWEEIQLDLEEILDEVFLNYTNNILKYVPV</sequence>
<dbReference type="InterPro" id="IPR038606">
    <property type="entry name" value="To_sf"/>
</dbReference>
<name>A0AAN7ZC46_9COLE</name>
<keyword evidence="3" id="KW-1185">Reference proteome</keyword>
<evidence type="ECO:0000313" key="2">
    <source>
        <dbReference type="EMBL" id="KAK5638177.1"/>
    </source>
</evidence>
<proteinExistence type="predicted"/>
<dbReference type="PANTHER" id="PTHR11008:SF32">
    <property type="entry name" value="CIRCADIAN CLOCK-CONTROLLED PROTEIN DAYWAKE-RELATED"/>
    <property type="match status" value="1"/>
</dbReference>
<feature type="chain" id="PRO_5042981369" evidence="1">
    <location>
        <begin position="18"/>
        <end position="235"/>
    </location>
</feature>
<dbReference type="Proteomes" id="UP001329430">
    <property type="component" value="Chromosome 10"/>
</dbReference>
<protein>
    <submittedName>
        <fullName evidence="2">Uncharacterized protein</fullName>
    </submittedName>
</protein>
<organism evidence="2 3">
    <name type="scientific">Pyrocoelia pectoralis</name>
    <dbReference type="NCBI Taxonomy" id="417401"/>
    <lineage>
        <taxon>Eukaryota</taxon>
        <taxon>Metazoa</taxon>
        <taxon>Ecdysozoa</taxon>
        <taxon>Arthropoda</taxon>
        <taxon>Hexapoda</taxon>
        <taxon>Insecta</taxon>
        <taxon>Pterygota</taxon>
        <taxon>Neoptera</taxon>
        <taxon>Endopterygota</taxon>
        <taxon>Coleoptera</taxon>
        <taxon>Polyphaga</taxon>
        <taxon>Elateriformia</taxon>
        <taxon>Elateroidea</taxon>
        <taxon>Lampyridae</taxon>
        <taxon>Lampyrinae</taxon>
        <taxon>Pyrocoelia</taxon>
    </lineage>
</organism>
<dbReference type="PANTHER" id="PTHR11008">
    <property type="entry name" value="PROTEIN TAKEOUT-LIKE PROTEIN"/>
    <property type="match status" value="1"/>
</dbReference>
<dbReference type="Gene3D" id="3.15.10.30">
    <property type="entry name" value="Haemolymph juvenile hormone binding protein"/>
    <property type="match status" value="1"/>
</dbReference>
<dbReference type="GO" id="GO:0005615">
    <property type="term" value="C:extracellular space"/>
    <property type="evidence" value="ECO:0007669"/>
    <property type="project" value="TreeGrafter"/>
</dbReference>
<gene>
    <name evidence="2" type="ORF">RI129_012472</name>
</gene>
<dbReference type="EMBL" id="JAVRBK010000010">
    <property type="protein sequence ID" value="KAK5638177.1"/>
    <property type="molecule type" value="Genomic_DNA"/>
</dbReference>
<accession>A0AAN7ZC46</accession>
<keyword evidence="1" id="KW-0732">Signal</keyword>
<dbReference type="InterPro" id="IPR010562">
    <property type="entry name" value="Haemolymph_juvenile_hormone-bd"/>
</dbReference>
<dbReference type="Pfam" id="PF06585">
    <property type="entry name" value="JHBP"/>
    <property type="match status" value="1"/>
</dbReference>
<dbReference type="SMART" id="SM00700">
    <property type="entry name" value="JHBP"/>
    <property type="match status" value="1"/>
</dbReference>
<comment type="caution">
    <text evidence="2">The sequence shown here is derived from an EMBL/GenBank/DDBJ whole genome shotgun (WGS) entry which is preliminary data.</text>
</comment>
<dbReference type="AlphaFoldDB" id="A0AAN7ZC46"/>
<evidence type="ECO:0000313" key="3">
    <source>
        <dbReference type="Proteomes" id="UP001329430"/>
    </source>
</evidence>
<evidence type="ECO:0000256" key="1">
    <source>
        <dbReference type="SAM" id="SignalP"/>
    </source>
</evidence>
<reference evidence="2 3" key="1">
    <citation type="journal article" date="2024" name="Insects">
        <title>An Improved Chromosome-Level Genome Assembly of the Firefly Pyrocoelia pectoralis.</title>
        <authorList>
            <person name="Fu X."/>
            <person name="Meyer-Rochow V.B."/>
            <person name="Ballantyne L."/>
            <person name="Zhu X."/>
        </authorList>
    </citation>
    <scope>NUCLEOTIDE SEQUENCE [LARGE SCALE GENOMIC DNA]</scope>
    <source>
        <strain evidence="2">XCY_ONT2</strain>
    </source>
</reference>
<dbReference type="PROSITE" id="PS51257">
    <property type="entry name" value="PROKAR_LIPOPROTEIN"/>
    <property type="match status" value="1"/>
</dbReference>
<feature type="signal peptide" evidence="1">
    <location>
        <begin position="1"/>
        <end position="17"/>
    </location>
</feature>